<dbReference type="RefSeq" id="WP_107019266.1">
    <property type="nucleotide sequence ID" value="NZ_KZ679048.1"/>
</dbReference>
<dbReference type="InterPro" id="IPR032716">
    <property type="entry name" value="ACC_epsilon"/>
</dbReference>
<proteinExistence type="predicted"/>
<dbReference type="GO" id="GO:0004658">
    <property type="term" value="F:propionyl-CoA carboxylase activity"/>
    <property type="evidence" value="ECO:0007669"/>
    <property type="project" value="InterPro"/>
</dbReference>
<gene>
    <name evidence="2" type="ORF">C6Y14_26000</name>
</gene>
<protein>
    <recommendedName>
        <fullName evidence="4">Acyl-CoA carboxylase subunit epsilon</fullName>
    </recommendedName>
</protein>
<organism evidence="2 3">
    <name type="scientific">Streptomyces dioscori</name>
    <dbReference type="NCBI Taxonomy" id="2109333"/>
    <lineage>
        <taxon>Bacteria</taxon>
        <taxon>Bacillati</taxon>
        <taxon>Actinomycetota</taxon>
        <taxon>Actinomycetes</taxon>
        <taxon>Kitasatosporales</taxon>
        <taxon>Streptomycetaceae</taxon>
        <taxon>Streptomyces</taxon>
        <taxon>Streptomyces aurantiacus group</taxon>
    </lineage>
</organism>
<reference evidence="2 3" key="1">
    <citation type="submission" date="2018-03" db="EMBL/GenBank/DDBJ databases">
        <title>Streptomyces dioscori sp. nov., a novel endophytic actinobacterium isolated from bulbil of Dioscorea bulbifera L.</title>
        <authorList>
            <person name="Zhikuan W."/>
        </authorList>
    </citation>
    <scope>NUCLEOTIDE SEQUENCE [LARGE SCALE GENOMIC DNA]</scope>
    <source>
        <strain evidence="2 3">A217</strain>
    </source>
</reference>
<dbReference type="Pfam" id="PF13822">
    <property type="entry name" value="ACC_epsilon"/>
    <property type="match status" value="1"/>
</dbReference>
<dbReference type="EMBL" id="PYBJ01000019">
    <property type="protein sequence ID" value="PSM40187.1"/>
    <property type="molecule type" value="Genomic_DNA"/>
</dbReference>
<keyword evidence="3" id="KW-1185">Reference proteome</keyword>
<evidence type="ECO:0008006" key="4">
    <source>
        <dbReference type="Google" id="ProtNLM"/>
    </source>
</evidence>
<feature type="region of interest" description="Disordered" evidence="1">
    <location>
        <begin position="31"/>
        <end position="64"/>
    </location>
</feature>
<evidence type="ECO:0000313" key="3">
    <source>
        <dbReference type="Proteomes" id="UP000240429"/>
    </source>
</evidence>
<evidence type="ECO:0000313" key="2">
    <source>
        <dbReference type="EMBL" id="PSM40187.1"/>
    </source>
</evidence>
<dbReference type="AlphaFoldDB" id="A0A2P8Q1Q0"/>
<sequence>MDTPEIPLLTFVRGMPTDEEVAAVLAVVHGRADRADPDEPARTAASPRWAQTRAYRTPRAWTSR</sequence>
<dbReference type="Proteomes" id="UP000240429">
    <property type="component" value="Unassembled WGS sequence"/>
</dbReference>
<evidence type="ECO:0000256" key="1">
    <source>
        <dbReference type="SAM" id="MobiDB-lite"/>
    </source>
</evidence>
<accession>A0A2P8Q1Q0</accession>
<dbReference type="GO" id="GO:0003989">
    <property type="term" value="F:acetyl-CoA carboxylase activity"/>
    <property type="evidence" value="ECO:0007669"/>
    <property type="project" value="InterPro"/>
</dbReference>
<feature type="compositionally biased region" description="Basic and acidic residues" evidence="1">
    <location>
        <begin position="31"/>
        <end position="41"/>
    </location>
</feature>
<name>A0A2P8Q1Q0_9ACTN</name>
<comment type="caution">
    <text evidence="2">The sequence shown here is derived from an EMBL/GenBank/DDBJ whole genome shotgun (WGS) entry which is preliminary data.</text>
</comment>